<proteinExistence type="predicted"/>
<dbReference type="RefSeq" id="WP_213102284.1">
    <property type="nucleotide sequence ID" value="NZ_JAGYPM010000002.1"/>
</dbReference>
<dbReference type="InterPro" id="IPR047796">
    <property type="entry name" value="SdpR-like_repress"/>
</dbReference>
<dbReference type="PROSITE" id="PS50987">
    <property type="entry name" value="HTH_ARSR_2"/>
    <property type="match status" value="1"/>
</dbReference>
<keyword evidence="6" id="KW-1185">Reference proteome</keyword>
<dbReference type="InterPro" id="IPR011991">
    <property type="entry name" value="ArsR-like_HTH"/>
</dbReference>
<sequence length="91" mass="10680">MNYTFKALSDPTRRKILDLLKEEDLTAGEIAEHFNMTKPSISRHLNLLKQAELIWDERKGQFIYYSLNTTVFQDLMKWVLQFQNQGGTGNE</sequence>
<dbReference type="InterPro" id="IPR036388">
    <property type="entry name" value="WH-like_DNA-bd_sf"/>
</dbReference>
<keyword evidence="3" id="KW-0804">Transcription</keyword>
<gene>
    <name evidence="5" type="ORF">KHA94_10545</name>
</gene>
<evidence type="ECO:0000256" key="2">
    <source>
        <dbReference type="ARBA" id="ARBA00023125"/>
    </source>
</evidence>
<dbReference type="SUPFAM" id="SSF46785">
    <property type="entry name" value="Winged helix' DNA-binding domain"/>
    <property type="match status" value="1"/>
</dbReference>
<evidence type="ECO:0000259" key="4">
    <source>
        <dbReference type="PROSITE" id="PS50987"/>
    </source>
</evidence>
<evidence type="ECO:0000256" key="3">
    <source>
        <dbReference type="ARBA" id="ARBA00023163"/>
    </source>
</evidence>
<evidence type="ECO:0000313" key="6">
    <source>
        <dbReference type="Proteomes" id="UP000681027"/>
    </source>
</evidence>
<keyword evidence="1" id="KW-0805">Transcription regulation</keyword>
<evidence type="ECO:0000313" key="5">
    <source>
        <dbReference type="EMBL" id="MBS4190621.1"/>
    </source>
</evidence>
<dbReference type="SMART" id="SM00418">
    <property type="entry name" value="HTH_ARSR"/>
    <property type="match status" value="1"/>
</dbReference>
<dbReference type="InterPro" id="IPR036390">
    <property type="entry name" value="WH_DNA-bd_sf"/>
</dbReference>
<name>A0ABS5NS30_9BACI</name>
<dbReference type="Gene3D" id="1.10.10.10">
    <property type="entry name" value="Winged helix-like DNA-binding domain superfamily/Winged helix DNA-binding domain"/>
    <property type="match status" value="1"/>
</dbReference>
<dbReference type="Proteomes" id="UP000681027">
    <property type="component" value="Unassembled WGS sequence"/>
</dbReference>
<dbReference type="EMBL" id="JAGYPM010000002">
    <property type="protein sequence ID" value="MBS4190621.1"/>
    <property type="molecule type" value="Genomic_DNA"/>
</dbReference>
<dbReference type="InterPro" id="IPR051081">
    <property type="entry name" value="HTH_MetalResp_TranReg"/>
</dbReference>
<keyword evidence="2" id="KW-0238">DNA-binding</keyword>
<dbReference type="NCBIfam" id="NF033789">
    <property type="entry name" value="repress_SdpR"/>
    <property type="match status" value="1"/>
</dbReference>
<comment type="caution">
    <text evidence="5">The sequence shown here is derived from an EMBL/GenBank/DDBJ whole genome shotgun (WGS) entry which is preliminary data.</text>
</comment>
<organism evidence="5 6">
    <name type="scientific">Cytobacillus citreus</name>
    <dbReference type="NCBI Taxonomy" id="2833586"/>
    <lineage>
        <taxon>Bacteria</taxon>
        <taxon>Bacillati</taxon>
        <taxon>Bacillota</taxon>
        <taxon>Bacilli</taxon>
        <taxon>Bacillales</taxon>
        <taxon>Bacillaceae</taxon>
        <taxon>Cytobacillus</taxon>
    </lineage>
</organism>
<feature type="domain" description="HTH arsR-type" evidence="4">
    <location>
        <begin position="1"/>
        <end position="87"/>
    </location>
</feature>
<protein>
    <submittedName>
        <fullName evidence="5">Winged helix-turn-helix transcriptional regulator</fullName>
    </submittedName>
</protein>
<dbReference type="PANTHER" id="PTHR33154:SF33">
    <property type="entry name" value="TRANSCRIPTIONAL REPRESSOR SDPR"/>
    <property type="match status" value="1"/>
</dbReference>
<accession>A0ABS5NS30</accession>
<dbReference type="PANTHER" id="PTHR33154">
    <property type="entry name" value="TRANSCRIPTIONAL REGULATOR, ARSR FAMILY"/>
    <property type="match status" value="1"/>
</dbReference>
<dbReference type="CDD" id="cd00090">
    <property type="entry name" value="HTH_ARSR"/>
    <property type="match status" value="1"/>
</dbReference>
<dbReference type="NCBIfam" id="NF033788">
    <property type="entry name" value="HTH_metalloreg"/>
    <property type="match status" value="1"/>
</dbReference>
<evidence type="ECO:0000256" key="1">
    <source>
        <dbReference type="ARBA" id="ARBA00023015"/>
    </source>
</evidence>
<dbReference type="Pfam" id="PF01022">
    <property type="entry name" value="HTH_5"/>
    <property type="match status" value="1"/>
</dbReference>
<reference evidence="5 6" key="1">
    <citation type="submission" date="2021-05" db="EMBL/GenBank/DDBJ databases">
        <title>Novel Bacillus species.</title>
        <authorList>
            <person name="Liu G."/>
        </authorList>
    </citation>
    <scope>NUCLEOTIDE SEQUENCE [LARGE SCALE GENOMIC DNA]</scope>
    <source>
        <strain evidence="5 6">FJAT-49705</strain>
    </source>
</reference>
<dbReference type="InterPro" id="IPR001845">
    <property type="entry name" value="HTH_ArsR_DNA-bd_dom"/>
</dbReference>
<dbReference type="PRINTS" id="PR00778">
    <property type="entry name" value="HTHARSR"/>
</dbReference>